<name>A0A0A9BXY5_ARUDO</name>
<accession>A0A0A9BXY5</accession>
<organism evidence="1">
    <name type="scientific">Arundo donax</name>
    <name type="common">Giant reed</name>
    <name type="synonym">Donax arundinaceus</name>
    <dbReference type="NCBI Taxonomy" id="35708"/>
    <lineage>
        <taxon>Eukaryota</taxon>
        <taxon>Viridiplantae</taxon>
        <taxon>Streptophyta</taxon>
        <taxon>Embryophyta</taxon>
        <taxon>Tracheophyta</taxon>
        <taxon>Spermatophyta</taxon>
        <taxon>Magnoliopsida</taxon>
        <taxon>Liliopsida</taxon>
        <taxon>Poales</taxon>
        <taxon>Poaceae</taxon>
        <taxon>PACMAD clade</taxon>
        <taxon>Arundinoideae</taxon>
        <taxon>Arundineae</taxon>
        <taxon>Arundo</taxon>
    </lineage>
</organism>
<evidence type="ECO:0000313" key="1">
    <source>
        <dbReference type="EMBL" id="JAD67078.1"/>
    </source>
</evidence>
<dbReference type="EMBL" id="GBRH01230817">
    <property type="protein sequence ID" value="JAD67078.1"/>
    <property type="molecule type" value="Transcribed_RNA"/>
</dbReference>
<dbReference type="AlphaFoldDB" id="A0A0A9BXY5"/>
<sequence length="35" mass="4037">MRLYLKILWAEANITFIACLDGTTWLAKVTAFFSQ</sequence>
<proteinExistence type="predicted"/>
<reference evidence="1" key="1">
    <citation type="submission" date="2014-09" db="EMBL/GenBank/DDBJ databases">
        <authorList>
            <person name="Magalhaes I.L.F."/>
            <person name="Oliveira U."/>
            <person name="Santos F.R."/>
            <person name="Vidigal T.H.D.A."/>
            <person name="Brescovit A.D."/>
            <person name="Santos A.J."/>
        </authorList>
    </citation>
    <scope>NUCLEOTIDE SEQUENCE</scope>
    <source>
        <tissue evidence="1">Shoot tissue taken approximately 20 cm above the soil surface</tissue>
    </source>
</reference>
<protein>
    <submittedName>
        <fullName evidence="1">Uncharacterized protein</fullName>
    </submittedName>
</protein>
<reference evidence="1" key="2">
    <citation type="journal article" date="2015" name="Data Brief">
        <title>Shoot transcriptome of the giant reed, Arundo donax.</title>
        <authorList>
            <person name="Barrero R.A."/>
            <person name="Guerrero F.D."/>
            <person name="Moolhuijzen P."/>
            <person name="Goolsby J.A."/>
            <person name="Tidwell J."/>
            <person name="Bellgard S.E."/>
            <person name="Bellgard M.I."/>
        </authorList>
    </citation>
    <scope>NUCLEOTIDE SEQUENCE</scope>
    <source>
        <tissue evidence="1">Shoot tissue taken approximately 20 cm above the soil surface</tissue>
    </source>
</reference>